<protein>
    <submittedName>
        <fullName evidence="2">NnrT protein</fullName>
    </submittedName>
</protein>
<accession>A0ABX0WGI5</accession>
<name>A0ABX0WGI5_9RHOB</name>
<keyword evidence="3" id="KW-1185">Reference proteome</keyword>
<dbReference type="Proteomes" id="UP001429564">
    <property type="component" value="Unassembled WGS sequence"/>
</dbReference>
<reference evidence="2 3" key="1">
    <citation type="submission" date="2018-05" db="EMBL/GenBank/DDBJ databases">
        <authorList>
            <person name="Zhang Y.-J."/>
        </authorList>
    </citation>
    <scope>NUCLEOTIDE SEQUENCE [LARGE SCALE GENOMIC DNA]</scope>
    <source>
        <strain evidence="2 3">CY04</strain>
    </source>
</reference>
<gene>
    <name evidence="2" type="ORF">DL239_21215</name>
</gene>
<sequence>MTLVLYPFGAGAAAVNIFFASLITSWIGWPVLSPVNSIYVGLVLGAPLTYWF</sequence>
<evidence type="ECO:0000256" key="1">
    <source>
        <dbReference type="SAM" id="Phobius"/>
    </source>
</evidence>
<evidence type="ECO:0000313" key="3">
    <source>
        <dbReference type="Proteomes" id="UP001429564"/>
    </source>
</evidence>
<dbReference type="EMBL" id="QHLQ01000048">
    <property type="protein sequence ID" value="NIZ63480.1"/>
    <property type="molecule type" value="Genomic_DNA"/>
</dbReference>
<feature type="transmembrane region" description="Helical" evidence="1">
    <location>
        <begin position="6"/>
        <end position="29"/>
    </location>
</feature>
<keyword evidence="1" id="KW-1133">Transmembrane helix</keyword>
<evidence type="ECO:0000313" key="2">
    <source>
        <dbReference type="EMBL" id="NIZ63480.1"/>
    </source>
</evidence>
<keyword evidence="1" id="KW-0472">Membrane</keyword>
<comment type="caution">
    <text evidence="2">The sequence shown here is derived from an EMBL/GenBank/DDBJ whole genome shotgun (WGS) entry which is preliminary data.</text>
</comment>
<proteinExistence type="predicted"/>
<feature type="non-terminal residue" evidence="2">
    <location>
        <position position="52"/>
    </location>
</feature>
<organism evidence="2 3">
    <name type="scientific">Parasedimentitalea denitrificans</name>
    <dbReference type="NCBI Taxonomy" id="2211118"/>
    <lineage>
        <taxon>Bacteria</taxon>
        <taxon>Pseudomonadati</taxon>
        <taxon>Pseudomonadota</taxon>
        <taxon>Alphaproteobacteria</taxon>
        <taxon>Rhodobacterales</taxon>
        <taxon>Paracoccaceae</taxon>
        <taxon>Parasedimentitalea</taxon>
    </lineage>
</organism>
<keyword evidence="1" id="KW-0812">Transmembrane</keyword>